<evidence type="ECO:0000256" key="6">
    <source>
        <dbReference type="ARBA" id="ARBA00023012"/>
    </source>
</evidence>
<dbReference type="SUPFAM" id="SSF47384">
    <property type="entry name" value="Homodimeric domain of signal transducing histidine kinase"/>
    <property type="match status" value="1"/>
</dbReference>
<proteinExistence type="predicted"/>
<dbReference type="SMART" id="SM00388">
    <property type="entry name" value="HisKA"/>
    <property type="match status" value="1"/>
</dbReference>
<dbReference type="CDD" id="cd00082">
    <property type="entry name" value="HisKA"/>
    <property type="match status" value="1"/>
</dbReference>
<dbReference type="PROSITE" id="PS50109">
    <property type="entry name" value="HIS_KIN"/>
    <property type="match status" value="1"/>
</dbReference>
<dbReference type="RefSeq" id="WP_173416970.1">
    <property type="nucleotide sequence ID" value="NZ_CP054139.1"/>
</dbReference>
<dbReference type="GO" id="GO:0000155">
    <property type="term" value="F:phosphorelay sensor kinase activity"/>
    <property type="evidence" value="ECO:0007669"/>
    <property type="project" value="InterPro"/>
</dbReference>
<dbReference type="AlphaFoldDB" id="A0A7D4UQ99"/>
<evidence type="ECO:0000313" key="10">
    <source>
        <dbReference type="Proteomes" id="UP000505355"/>
    </source>
</evidence>
<dbReference type="Gene3D" id="3.30.450.20">
    <property type="entry name" value="PAS domain"/>
    <property type="match status" value="2"/>
</dbReference>
<dbReference type="InterPro" id="IPR003661">
    <property type="entry name" value="HisK_dim/P_dom"/>
</dbReference>
<dbReference type="InterPro" id="IPR005467">
    <property type="entry name" value="His_kinase_dom"/>
</dbReference>
<protein>
    <recommendedName>
        <fullName evidence="2">histidine kinase</fullName>
        <ecNumber evidence="2">2.7.13.3</ecNumber>
    </recommendedName>
</protein>
<dbReference type="Pfam" id="PF08448">
    <property type="entry name" value="PAS_4"/>
    <property type="match status" value="1"/>
</dbReference>
<dbReference type="InterPro" id="IPR035965">
    <property type="entry name" value="PAS-like_dom_sf"/>
</dbReference>
<dbReference type="Gene3D" id="3.30.565.10">
    <property type="entry name" value="Histidine kinase-like ATPase, C-terminal domain"/>
    <property type="match status" value="1"/>
</dbReference>
<evidence type="ECO:0000313" key="9">
    <source>
        <dbReference type="EMBL" id="QKJ32320.1"/>
    </source>
</evidence>
<dbReference type="InterPro" id="IPR050736">
    <property type="entry name" value="Sensor_HK_Regulatory"/>
</dbReference>
<dbReference type="SUPFAM" id="SSF55874">
    <property type="entry name" value="ATPase domain of HSP90 chaperone/DNA topoisomerase II/histidine kinase"/>
    <property type="match status" value="1"/>
</dbReference>
<evidence type="ECO:0000256" key="3">
    <source>
        <dbReference type="ARBA" id="ARBA00022553"/>
    </source>
</evidence>
<dbReference type="PANTHER" id="PTHR43711:SF1">
    <property type="entry name" value="HISTIDINE KINASE 1"/>
    <property type="match status" value="1"/>
</dbReference>
<dbReference type="InterPro" id="IPR036890">
    <property type="entry name" value="HATPase_C_sf"/>
</dbReference>
<dbReference type="PANTHER" id="PTHR43711">
    <property type="entry name" value="TWO-COMPONENT HISTIDINE KINASE"/>
    <property type="match status" value="1"/>
</dbReference>
<dbReference type="Proteomes" id="UP000505355">
    <property type="component" value="Chromosome"/>
</dbReference>
<evidence type="ECO:0000256" key="4">
    <source>
        <dbReference type="ARBA" id="ARBA00022679"/>
    </source>
</evidence>
<dbReference type="InterPro" id="IPR000700">
    <property type="entry name" value="PAS-assoc_C"/>
</dbReference>
<comment type="catalytic activity">
    <reaction evidence="1">
        <text>ATP + protein L-histidine = ADP + protein N-phospho-L-histidine.</text>
        <dbReference type="EC" id="2.7.13.3"/>
    </reaction>
</comment>
<dbReference type="InterPro" id="IPR013656">
    <property type="entry name" value="PAS_4"/>
</dbReference>
<keyword evidence="4" id="KW-0808">Transferase</keyword>
<dbReference type="PROSITE" id="PS50113">
    <property type="entry name" value="PAC"/>
    <property type="match status" value="1"/>
</dbReference>
<feature type="domain" description="Histidine kinase" evidence="7">
    <location>
        <begin position="308"/>
        <end position="523"/>
    </location>
</feature>
<name>A0A7D4UQ99_9SPHI</name>
<dbReference type="InterPro" id="IPR013655">
    <property type="entry name" value="PAS_fold_3"/>
</dbReference>
<evidence type="ECO:0000259" key="8">
    <source>
        <dbReference type="PROSITE" id="PS50113"/>
    </source>
</evidence>
<keyword evidence="3" id="KW-0597">Phosphoprotein</keyword>
<dbReference type="InterPro" id="IPR003594">
    <property type="entry name" value="HATPase_dom"/>
</dbReference>
<dbReference type="CDD" id="cd00075">
    <property type="entry name" value="HATPase"/>
    <property type="match status" value="1"/>
</dbReference>
<reference evidence="9 10" key="1">
    <citation type="submission" date="2020-05" db="EMBL/GenBank/DDBJ databases">
        <title>Mucilaginibacter mali sp. nov.</title>
        <authorList>
            <person name="Kim H.S."/>
            <person name="Lee K.C."/>
            <person name="Suh M.K."/>
            <person name="Kim J.-S."/>
            <person name="Han K.-I."/>
            <person name="Eom M.K."/>
            <person name="Shin Y.K."/>
            <person name="Lee J.-S."/>
        </authorList>
    </citation>
    <scope>NUCLEOTIDE SEQUENCE [LARGE SCALE GENOMIC DNA]</scope>
    <source>
        <strain evidence="9 10">G2-14</strain>
    </source>
</reference>
<dbReference type="EMBL" id="CP054139">
    <property type="protein sequence ID" value="QKJ32320.1"/>
    <property type="molecule type" value="Genomic_DNA"/>
</dbReference>
<dbReference type="FunFam" id="3.30.565.10:FF:000006">
    <property type="entry name" value="Sensor histidine kinase WalK"/>
    <property type="match status" value="1"/>
</dbReference>
<dbReference type="Pfam" id="PF00512">
    <property type="entry name" value="HisKA"/>
    <property type="match status" value="1"/>
</dbReference>
<accession>A0A7D4UQ99</accession>
<gene>
    <name evidence="9" type="ORF">HQ865_22010</name>
</gene>
<evidence type="ECO:0000259" key="7">
    <source>
        <dbReference type="PROSITE" id="PS50109"/>
    </source>
</evidence>
<dbReference type="SMART" id="SM00387">
    <property type="entry name" value="HATPase_c"/>
    <property type="match status" value="1"/>
</dbReference>
<dbReference type="PRINTS" id="PR00344">
    <property type="entry name" value="BCTRLSENSOR"/>
</dbReference>
<evidence type="ECO:0000256" key="2">
    <source>
        <dbReference type="ARBA" id="ARBA00012438"/>
    </source>
</evidence>
<dbReference type="InterPro" id="IPR004358">
    <property type="entry name" value="Sig_transdc_His_kin-like_C"/>
</dbReference>
<dbReference type="Pfam" id="PF02518">
    <property type="entry name" value="HATPase_c"/>
    <property type="match status" value="1"/>
</dbReference>
<feature type="domain" description="PAC" evidence="8">
    <location>
        <begin position="251"/>
        <end position="304"/>
    </location>
</feature>
<dbReference type="EC" id="2.7.13.3" evidence="2"/>
<evidence type="ECO:0000256" key="1">
    <source>
        <dbReference type="ARBA" id="ARBA00000085"/>
    </source>
</evidence>
<keyword evidence="10" id="KW-1185">Reference proteome</keyword>
<dbReference type="Pfam" id="PF08447">
    <property type="entry name" value="PAS_3"/>
    <property type="match status" value="1"/>
</dbReference>
<keyword evidence="5 9" id="KW-0418">Kinase</keyword>
<sequence>MSSSNSLLSVSDKFLEGGGEMGALTRSFNWAATTLGHPDTWPQSLLATVSLILNSRFPMFLWWGPQLIQFYNDAYRPSLGNNGKHPTALGQAGEDCWPEIWPIIKPLIDQVLAGGESTWSEDQLIPIYRNNSLEDVYWTFSYSKVRDDKGDIAGVLVTCNETTEKVRSYNAIKRASQELELAVEAADLGTWDLNPKTGKFMGNTRLKEWFGLPPDEEIALGDALNSVIEADRDNVTEAITKATEKGSDGNYHIVYTIVNKKNKVQRVVEANGRAVFDSDGNATRLSGILQDVTDDYQIQQRKDEFISVASHELKTPITTLNASMQILQRLMKTDPTSDKVPMFINKANNNLNKLVRLLDDLLNVTRIQQGQLALNKTMFNLVDLIQDCTDHVRMNGEHEVILSGDNELMIYADYRRIDQVLVNLVNNAVKYAPQSKNIEIDISHTANFVTVSVRDHGIGINPDKLPHLFDRYYRVDALGHQFSGLGLGLYISSEIIGRHGGQIGVESQRGEGSRFWFTLPINEEEEV</sequence>
<dbReference type="KEGG" id="mmab:HQ865_22010"/>
<organism evidence="9 10">
    <name type="scientific">Mucilaginibacter mali</name>
    <dbReference type="NCBI Taxonomy" id="2740462"/>
    <lineage>
        <taxon>Bacteria</taxon>
        <taxon>Pseudomonadati</taxon>
        <taxon>Bacteroidota</taxon>
        <taxon>Sphingobacteriia</taxon>
        <taxon>Sphingobacteriales</taxon>
        <taxon>Sphingobacteriaceae</taxon>
        <taxon>Mucilaginibacter</taxon>
    </lineage>
</organism>
<evidence type="ECO:0000256" key="5">
    <source>
        <dbReference type="ARBA" id="ARBA00022777"/>
    </source>
</evidence>
<dbReference type="Gene3D" id="1.10.287.130">
    <property type="match status" value="1"/>
</dbReference>
<keyword evidence="6" id="KW-0902">Two-component regulatory system</keyword>
<dbReference type="SUPFAM" id="SSF55785">
    <property type="entry name" value="PYP-like sensor domain (PAS domain)"/>
    <property type="match status" value="1"/>
</dbReference>
<dbReference type="InterPro" id="IPR036097">
    <property type="entry name" value="HisK_dim/P_sf"/>
</dbReference>